<evidence type="ECO:0000259" key="9">
    <source>
        <dbReference type="PROSITE" id="PS50928"/>
    </source>
</evidence>
<evidence type="ECO:0000256" key="2">
    <source>
        <dbReference type="ARBA" id="ARBA00007069"/>
    </source>
</evidence>
<feature type="transmembrane region" description="Helical" evidence="8">
    <location>
        <begin position="153"/>
        <end position="172"/>
    </location>
</feature>
<keyword evidence="6 8" id="KW-1133">Transmembrane helix</keyword>
<feature type="transmembrane region" description="Helical" evidence="8">
    <location>
        <begin position="253"/>
        <end position="271"/>
    </location>
</feature>
<gene>
    <name evidence="10" type="ORF">VF724_10995</name>
</gene>
<dbReference type="PANTHER" id="PTHR42929">
    <property type="entry name" value="INNER MEMBRANE ABC TRANSPORTER PERMEASE PROTEIN YDCU-RELATED-RELATED"/>
    <property type="match status" value="1"/>
</dbReference>
<dbReference type="PANTHER" id="PTHR42929:SF1">
    <property type="entry name" value="INNER MEMBRANE ABC TRANSPORTER PERMEASE PROTEIN YDCU-RELATED"/>
    <property type="match status" value="1"/>
</dbReference>
<feature type="transmembrane region" description="Helical" evidence="8">
    <location>
        <begin position="193"/>
        <end position="215"/>
    </location>
</feature>
<accession>A0ABU5ZI48</accession>
<keyword evidence="7 8" id="KW-0472">Membrane</keyword>
<evidence type="ECO:0000256" key="4">
    <source>
        <dbReference type="ARBA" id="ARBA00022475"/>
    </source>
</evidence>
<dbReference type="EMBL" id="JAYJLD010000014">
    <property type="protein sequence ID" value="MEB3102188.1"/>
    <property type="molecule type" value="Genomic_DNA"/>
</dbReference>
<comment type="similarity">
    <text evidence="2">Belongs to the binding-protein-dependent transport system permease family. CysTW subfamily.</text>
</comment>
<feature type="domain" description="ABC transmembrane type-1" evidence="9">
    <location>
        <begin position="64"/>
        <end position="272"/>
    </location>
</feature>
<dbReference type="Gene3D" id="1.10.3720.10">
    <property type="entry name" value="MetI-like"/>
    <property type="match status" value="1"/>
</dbReference>
<dbReference type="Proteomes" id="UP001310386">
    <property type="component" value="Unassembled WGS sequence"/>
</dbReference>
<keyword evidence="3 8" id="KW-0813">Transport</keyword>
<protein>
    <submittedName>
        <fullName evidence="10">ABC transporter permease subunit</fullName>
    </submittedName>
</protein>
<name>A0ABU5ZI48_9BACL</name>
<dbReference type="PROSITE" id="PS50928">
    <property type="entry name" value="ABC_TM1"/>
    <property type="match status" value="1"/>
</dbReference>
<keyword evidence="4" id="KW-1003">Cell membrane</keyword>
<reference evidence="10" key="1">
    <citation type="submission" date="2023-12" db="EMBL/GenBank/DDBJ databases">
        <title>Fervidustalea candida gen. nov., sp. nov., a novel member of the family Paenibacillaceae isolated from a geothermal area.</title>
        <authorList>
            <person name="Li W.-J."/>
            <person name="Jiao J.-Y."/>
            <person name="Chen Y."/>
        </authorList>
    </citation>
    <scope>NUCLEOTIDE SEQUENCE</scope>
    <source>
        <strain evidence="10">SYSU GA230002</strain>
    </source>
</reference>
<dbReference type="InterPro" id="IPR000515">
    <property type="entry name" value="MetI-like"/>
</dbReference>
<organism evidence="10 11">
    <name type="scientific">Ferviditalea candida</name>
    <dbReference type="NCBI Taxonomy" id="3108399"/>
    <lineage>
        <taxon>Bacteria</taxon>
        <taxon>Bacillati</taxon>
        <taxon>Bacillota</taxon>
        <taxon>Bacilli</taxon>
        <taxon>Bacillales</taxon>
        <taxon>Paenibacillaceae</taxon>
        <taxon>Ferviditalea</taxon>
    </lineage>
</organism>
<evidence type="ECO:0000256" key="6">
    <source>
        <dbReference type="ARBA" id="ARBA00022989"/>
    </source>
</evidence>
<feature type="transmembrane region" description="Helical" evidence="8">
    <location>
        <begin position="110"/>
        <end position="133"/>
    </location>
</feature>
<dbReference type="RefSeq" id="WP_371754305.1">
    <property type="nucleotide sequence ID" value="NZ_JAYJLD010000014.1"/>
</dbReference>
<keyword evidence="5 8" id="KW-0812">Transmembrane</keyword>
<evidence type="ECO:0000256" key="3">
    <source>
        <dbReference type="ARBA" id="ARBA00022448"/>
    </source>
</evidence>
<sequence>MNHNKRLKAMLLMSLLPFAVMVLSFELLPALMMIVDSFRADGGSHLTLRQYFTALSNPYYLKAIWNSMVISLYSTVAGIAVALLMAYSVTRLSERVRDGIILFSNMTSNFAGVPLAFAYIILLGNNGIITILLNKWGWDVFSGFNLYSWSGLALVYVYFQIPLAILLLYPTYYGIKEQWIEASALLGASRMQFWRHIGLPILLPGVTGTASILFANSMGAYATAYALVGGNYNLLAIRIGSLIAGDVITRPQLGSALAVLLGLLMLGSMWLNERMMRRIRRDLT</sequence>
<comment type="caution">
    <text evidence="10">The sequence shown here is derived from an EMBL/GenBank/DDBJ whole genome shotgun (WGS) entry which is preliminary data.</text>
</comment>
<evidence type="ECO:0000256" key="5">
    <source>
        <dbReference type="ARBA" id="ARBA00022692"/>
    </source>
</evidence>
<keyword evidence="11" id="KW-1185">Reference proteome</keyword>
<dbReference type="CDD" id="cd06261">
    <property type="entry name" value="TM_PBP2"/>
    <property type="match status" value="1"/>
</dbReference>
<dbReference type="InterPro" id="IPR035906">
    <property type="entry name" value="MetI-like_sf"/>
</dbReference>
<comment type="subcellular location">
    <subcellularLocation>
        <location evidence="1 8">Cell membrane</location>
        <topology evidence="1 8">Multi-pass membrane protein</topology>
    </subcellularLocation>
</comment>
<evidence type="ECO:0000256" key="8">
    <source>
        <dbReference type="RuleBase" id="RU363032"/>
    </source>
</evidence>
<dbReference type="Pfam" id="PF00528">
    <property type="entry name" value="BPD_transp_1"/>
    <property type="match status" value="1"/>
</dbReference>
<evidence type="ECO:0000313" key="10">
    <source>
        <dbReference type="EMBL" id="MEB3102188.1"/>
    </source>
</evidence>
<evidence type="ECO:0000256" key="1">
    <source>
        <dbReference type="ARBA" id="ARBA00004651"/>
    </source>
</evidence>
<proteinExistence type="inferred from homology"/>
<feature type="transmembrane region" description="Helical" evidence="8">
    <location>
        <begin position="64"/>
        <end position="89"/>
    </location>
</feature>
<evidence type="ECO:0000313" key="11">
    <source>
        <dbReference type="Proteomes" id="UP001310386"/>
    </source>
</evidence>
<dbReference type="SUPFAM" id="SSF161098">
    <property type="entry name" value="MetI-like"/>
    <property type="match status" value="1"/>
</dbReference>
<evidence type="ECO:0000256" key="7">
    <source>
        <dbReference type="ARBA" id="ARBA00023136"/>
    </source>
</evidence>